<keyword evidence="2" id="KW-1185">Reference proteome</keyword>
<gene>
    <name evidence="1" type="ORF">HYPSUDRAFT_441261</name>
</gene>
<reference evidence="2" key="1">
    <citation type="submission" date="2014-04" db="EMBL/GenBank/DDBJ databases">
        <title>Evolutionary Origins and Diversification of the Mycorrhizal Mutualists.</title>
        <authorList>
            <consortium name="DOE Joint Genome Institute"/>
            <consortium name="Mycorrhizal Genomics Consortium"/>
            <person name="Kohler A."/>
            <person name="Kuo A."/>
            <person name="Nagy L.G."/>
            <person name="Floudas D."/>
            <person name="Copeland A."/>
            <person name="Barry K.W."/>
            <person name="Cichocki N."/>
            <person name="Veneault-Fourrey C."/>
            <person name="LaButti K."/>
            <person name="Lindquist E.A."/>
            <person name="Lipzen A."/>
            <person name="Lundell T."/>
            <person name="Morin E."/>
            <person name="Murat C."/>
            <person name="Riley R."/>
            <person name="Ohm R."/>
            <person name="Sun H."/>
            <person name="Tunlid A."/>
            <person name="Henrissat B."/>
            <person name="Grigoriev I.V."/>
            <person name="Hibbett D.S."/>
            <person name="Martin F."/>
        </authorList>
    </citation>
    <scope>NUCLEOTIDE SEQUENCE [LARGE SCALE GENOMIC DNA]</scope>
    <source>
        <strain evidence="2">FD-334 SS-4</strain>
    </source>
</reference>
<name>A0A0D2P9H2_HYPSF</name>
<accession>A0A0D2P9H2</accession>
<dbReference type="Proteomes" id="UP000054270">
    <property type="component" value="Unassembled WGS sequence"/>
</dbReference>
<evidence type="ECO:0000313" key="1">
    <source>
        <dbReference type="EMBL" id="KJA25196.1"/>
    </source>
</evidence>
<evidence type="ECO:0000313" key="2">
    <source>
        <dbReference type="Proteomes" id="UP000054270"/>
    </source>
</evidence>
<proteinExistence type="predicted"/>
<dbReference type="EMBL" id="KN817533">
    <property type="protein sequence ID" value="KJA25196.1"/>
    <property type="molecule type" value="Genomic_DNA"/>
</dbReference>
<sequence length="175" mass="20017">MRVRVHAYWPQHAEYHPNPRAVPFPRPPPGRARLCLPGAAVCVRSHEAHSSLVESSKSAFPCAWRLRETVRVRICSASKHTAQSRRIAWRYTVYVQYKIRARLSSNRRENCYKYQLIAHPRVHALAHRRFIVVDTPTRRTFDTQYPLAAAPVITPSPHAHQLAAQPGSHAALRIP</sequence>
<organism evidence="1 2">
    <name type="scientific">Hypholoma sublateritium (strain FD-334 SS-4)</name>
    <dbReference type="NCBI Taxonomy" id="945553"/>
    <lineage>
        <taxon>Eukaryota</taxon>
        <taxon>Fungi</taxon>
        <taxon>Dikarya</taxon>
        <taxon>Basidiomycota</taxon>
        <taxon>Agaricomycotina</taxon>
        <taxon>Agaricomycetes</taxon>
        <taxon>Agaricomycetidae</taxon>
        <taxon>Agaricales</taxon>
        <taxon>Agaricineae</taxon>
        <taxon>Strophariaceae</taxon>
        <taxon>Hypholoma</taxon>
    </lineage>
</organism>
<protein>
    <submittedName>
        <fullName evidence="1">Uncharacterized protein</fullName>
    </submittedName>
</protein>
<dbReference type="AlphaFoldDB" id="A0A0D2P9H2"/>